<dbReference type="Proteomes" id="UP000256373">
    <property type="component" value="Unassembled WGS sequence"/>
</dbReference>
<dbReference type="RefSeq" id="WP_115834085.1">
    <property type="nucleotide sequence ID" value="NZ_QNUL01000040.1"/>
</dbReference>
<dbReference type="EMBL" id="QNUL01000040">
    <property type="protein sequence ID" value="REA56351.1"/>
    <property type="molecule type" value="Genomic_DNA"/>
</dbReference>
<dbReference type="InterPro" id="IPR046863">
    <property type="entry name" value="MbnP-like_dom"/>
</dbReference>
<evidence type="ECO:0000259" key="2">
    <source>
        <dbReference type="Pfam" id="PF20243"/>
    </source>
</evidence>
<feature type="signal peptide" evidence="1">
    <location>
        <begin position="1"/>
        <end position="18"/>
    </location>
</feature>
<reference evidence="3 4" key="1">
    <citation type="submission" date="2018-07" db="EMBL/GenBank/DDBJ databases">
        <title>Dyadobacter roseus sp. nov., isolated from rose rhizosphere soil.</title>
        <authorList>
            <person name="Chen L."/>
        </authorList>
    </citation>
    <scope>NUCLEOTIDE SEQUENCE [LARGE SCALE GENOMIC DNA]</scope>
    <source>
        <strain evidence="3 4">RS19</strain>
    </source>
</reference>
<keyword evidence="1" id="KW-0732">Signal</keyword>
<dbReference type="OrthoDB" id="1422031at2"/>
<evidence type="ECO:0000256" key="1">
    <source>
        <dbReference type="SAM" id="SignalP"/>
    </source>
</evidence>
<evidence type="ECO:0000313" key="4">
    <source>
        <dbReference type="Proteomes" id="UP000256373"/>
    </source>
</evidence>
<accession>A0A3D8Y6B5</accession>
<gene>
    <name evidence="3" type="ORF">DSL64_27030</name>
</gene>
<evidence type="ECO:0000313" key="3">
    <source>
        <dbReference type="EMBL" id="REA56351.1"/>
    </source>
</evidence>
<feature type="chain" id="PRO_5017830995" description="Copper-binding protein MbnP-like domain-containing protein" evidence="1">
    <location>
        <begin position="19"/>
        <end position="265"/>
    </location>
</feature>
<organism evidence="3 4">
    <name type="scientific">Dyadobacter luteus</name>
    <dbReference type="NCBI Taxonomy" id="2259619"/>
    <lineage>
        <taxon>Bacteria</taxon>
        <taxon>Pseudomonadati</taxon>
        <taxon>Bacteroidota</taxon>
        <taxon>Cytophagia</taxon>
        <taxon>Cytophagales</taxon>
        <taxon>Spirosomataceae</taxon>
        <taxon>Dyadobacter</taxon>
    </lineage>
</organism>
<protein>
    <recommendedName>
        <fullName evidence="2">Copper-binding protein MbnP-like domain-containing protein</fullName>
    </recommendedName>
</protein>
<dbReference type="Pfam" id="PF20243">
    <property type="entry name" value="MbnP"/>
    <property type="match status" value="1"/>
</dbReference>
<keyword evidence="4" id="KW-1185">Reference proteome</keyword>
<comment type="caution">
    <text evidence="3">The sequence shown here is derived from an EMBL/GenBank/DDBJ whole genome shotgun (WGS) entry which is preliminary data.</text>
</comment>
<name>A0A3D8Y6B5_9BACT</name>
<dbReference type="PROSITE" id="PS51257">
    <property type="entry name" value="PROKAR_LIPOPROTEIN"/>
    <property type="match status" value="1"/>
</dbReference>
<proteinExistence type="predicted"/>
<sequence>MKRLFTLAIAALFFTSCSDDNEPTETVNPQASGSTRITFDSRIGNADFALNKDFTVDNKTYNFRKLRYWVSNVSLIDDKGAEYKVPDSYYLIEEVGDMDLTGTINDNKNIYPAKKRESVDLTNIPAGTYKSIRFSIGVDQKYNDNLSLVAGELSIANGMSNISWMWHSSYIFSSLTGTVKDAGSTVAFKTETGLNANYKTLTVDLPAPADFSATKEVILNVDITKVFDGIDVAKNPTISALTPALMSTVAENYSAKAISFGSVVK</sequence>
<dbReference type="AlphaFoldDB" id="A0A3D8Y6B5"/>
<feature type="domain" description="Copper-binding protein MbnP-like" evidence="2">
    <location>
        <begin position="33"/>
        <end position="237"/>
    </location>
</feature>